<keyword evidence="4" id="KW-1185">Reference proteome</keyword>
<protein>
    <submittedName>
        <fullName evidence="3">16S rRNA pseudouridylate synthase</fullName>
    </submittedName>
</protein>
<feature type="domain" description="RNA-binding S4" evidence="2">
    <location>
        <begin position="1"/>
        <end position="60"/>
    </location>
</feature>
<dbReference type="PANTHER" id="PTHR47683">
    <property type="entry name" value="PSEUDOURIDINE SYNTHASE FAMILY PROTEIN-RELATED"/>
    <property type="match status" value="1"/>
</dbReference>
<organism evidence="3 4">
    <name type="scientific">Levilactobacillus paucivorans</name>
    <dbReference type="NCBI Taxonomy" id="616990"/>
    <lineage>
        <taxon>Bacteria</taxon>
        <taxon>Bacillati</taxon>
        <taxon>Bacillota</taxon>
        <taxon>Bacilli</taxon>
        <taxon>Lactobacillales</taxon>
        <taxon>Lactobacillaceae</taxon>
        <taxon>Levilactobacillus</taxon>
    </lineage>
</organism>
<evidence type="ECO:0000313" key="4">
    <source>
        <dbReference type="Proteomes" id="UP000051906"/>
    </source>
</evidence>
<evidence type="ECO:0000259" key="2">
    <source>
        <dbReference type="SMART" id="SM00363"/>
    </source>
</evidence>
<proteinExistence type="predicted"/>
<evidence type="ECO:0000256" key="1">
    <source>
        <dbReference type="PROSITE-ProRule" id="PRU00182"/>
    </source>
</evidence>
<dbReference type="InterPro" id="IPR050343">
    <property type="entry name" value="RsuA_PseudoU_synthase"/>
</dbReference>
<dbReference type="OrthoDB" id="9807213at2"/>
<sequence>MRIDQYLTDFHQGTRRQVFRLLRQGRVTVNQTAIDSPLTSVTEQDDVRVDGRPVTGRQPSYLVFNKPVGVQLNLDATVPHSLGGLLNALDREQALKVFSDLPKEATGLVIVSDDDQFLQDVASQDWLSTLRVRLTGVVSELPALDNDLTFEQVDLMPNKIHQVTTVLARTRDLAVGVPTLANLQGADRPVSRVAFGPLRLPVDLSVSSYRGLYPDEIDNLAGPLVDEDELLKND</sequence>
<dbReference type="InterPro" id="IPR036986">
    <property type="entry name" value="S4_RNA-bd_sf"/>
</dbReference>
<dbReference type="STRING" id="616990.IV54_GL001469"/>
<dbReference type="Pfam" id="PF01479">
    <property type="entry name" value="S4"/>
    <property type="match status" value="1"/>
</dbReference>
<dbReference type="Gene3D" id="3.10.290.10">
    <property type="entry name" value="RNA-binding S4 domain"/>
    <property type="match status" value="1"/>
</dbReference>
<dbReference type="InterPro" id="IPR002942">
    <property type="entry name" value="S4_RNA-bd"/>
</dbReference>
<dbReference type="GO" id="GO:0003723">
    <property type="term" value="F:RNA binding"/>
    <property type="evidence" value="ECO:0007669"/>
    <property type="project" value="UniProtKB-KW"/>
</dbReference>
<dbReference type="PROSITE" id="PS50889">
    <property type="entry name" value="S4"/>
    <property type="match status" value="1"/>
</dbReference>
<dbReference type="Proteomes" id="UP000051906">
    <property type="component" value="Unassembled WGS sequence"/>
</dbReference>
<dbReference type="EMBL" id="JQCA01000037">
    <property type="protein sequence ID" value="KRO04407.1"/>
    <property type="molecule type" value="Genomic_DNA"/>
</dbReference>
<name>A0A0R2LT49_9LACO</name>
<dbReference type="RefSeq" id="WP_057877997.1">
    <property type="nucleotide sequence ID" value="NZ_JQCA01000037.1"/>
</dbReference>
<dbReference type="CDD" id="cd00165">
    <property type="entry name" value="S4"/>
    <property type="match status" value="1"/>
</dbReference>
<reference evidence="3 4" key="1">
    <citation type="journal article" date="2015" name="Genome Announc.">
        <title>Expanding the biotechnology potential of lactobacilli through comparative genomics of 213 strains and associated genera.</title>
        <authorList>
            <person name="Sun Z."/>
            <person name="Harris H.M."/>
            <person name="McCann A."/>
            <person name="Guo C."/>
            <person name="Argimon S."/>
            <person name="Zhang W."/>
            <person name="Yang X."/>
            <person name="Jeffery I.B."/>
            <person name="Cooney J.C."/>
            <person name="Kagawa T.F."/>
            <person name="Liu W."/>
            <person name="Song Y."/>
            <person name="Salvetti E."/>
            <person name="Wrobel A."/>
            <person name="Rasinkangas P."/>
            <person name="Parkhill J."/>
            <person name="Rea M.C."/>
            <person name="O'Sullivan O."/>
            <person name="Ritari J."/>
            <person name="Douillard F.P."/>
            <person name="Paul Ross R."/>
            <person name="Yang R."/>
            <person name="Briner A.E."/>
            <person name="Felis G.E."/>
            <person name="de Vos W.M."/>
            <person name="Barrangou R."/>
            <person name="Klaenhammer T.R."/>
            <person name="Caufield P.W."/>
            <person name="Cui Y."/>
            <person name="Zhang H."/>
            <person name="O'Toole P.W."/>
        </authorList>
    </citation>
    <scope>NUCLEOTIDE SEQUENCE [LARGE SCALE GENOMIC DNA]</scope>
    <source>
        <strain evidence="3 4">DSM 22467</strain>
    </source>
</reference>
<dbReference type="SMART" id="SM00363">
    <property type="entry name" value="S4"/>
    <property type="match status" value="1"/>
</dbReference>
<comment type="caution">
    <text evidence="3">The sequence shown here is derived from an EMBL/GenBank/DDBJ whole genome shotgun (WGS) entry which is preliminary data.</text>
</comment>
<dbReference type="PANTHER" id="PTHR47683:SF2">
    <property type="entry name" value="RNA-BINDING S4 DOMAIN-CONTAINING PROTEIN"/>
    <property type="match status" value="1"/>
</dbReference>
<accession>A0A0R2LT49</accession>
<gene>
    <name evidence="3" type="ORF">IV54_GL001469</name>
</gene>
<dbReference type="AlphaFoldDB" id="A0A0R2LT49"/>
<dbReference type="SUPFAM" id="SSF55174">
    <property type="entry name" value="Alpha-L RNA-binding motif"/>
    <property type="match status" value="1"/>
</dbReference>
<evidence type="ECO:0000313" key="3">
    <source>
        <dbReference type="EMBL" id="KRO04407.1"/>
    </source>
</evidence>
<keyword evidence="1" id="KW-0694">RNA-binding</keyword>
<dbReference type="PATRIC" id="fig|616990.3.peg.1560"/>